<evidence type="ECO:0000256" key="6">
    <source>
        <dbReference type="SAM" id="Phobius"/>
    </source>
</evidence>
<keyword evidence="3 6" id="KW-0812">Transmembrane</keyword>
<evidence type="ECO:0000256" key="5">
    <source>
        <dbReference type="ARBA" id="ARBA00023136"/>
    </source>
</evidence>
<feature type="transmembrane region" description="Helical" evidence="6">
    <location>
        <begin position="287"/>
        <end position="306"/>
    </location>
</feature>
<feature type="transmembrane region" description="Helical" evidence="6">
    <location>
        <begin position="321"/>
        <end position="348"/>
    </location>
</feature>
<evidence type="ECO:0000256" key="1">
    <source>
        <dbReference type="ARBA" id="ARBA00004141"/>
    </source>
</evidence>
<name>A0ABT9WUM0_9BACI</name>
<dbReference type="RefSeq" id="WP_307229876.1">
    <property type="nucleotide sequence ID" value="NZ_JAUSTT010000014.1"/>
</dbReference>
<feature type="transmembrane region" description="Helical" evidence="6">
    <location>
        <begin position="36"/>
        <end position="53"/>
    </location>
</feature>
<feature type="transmembrane region" description="Helical" evidence="6">
    <location>
        <begin position="65"/>
        <end position="86"/>
    </location>
</feature>
<gene>
    <name evidence="7" type="ORF">J2S08_002455</name>
</gene>
<comment type="similarity">
    <text evidence="2">Belongs to the autoinducer-2 exporter (AI-2E) (TC 2.A.86) family.</text>
</comment>
<feature type="transmembrane region" description="Helical" evidence="6">
    <location>
        <begin position="12"/>
        <end position="30"/>
    </location>
</feature>
<proteinExistence type="inferred from homology"/>
<keyword evidence="5 6" id="KW-0472">Membrane</keyword>
<dbReference type="PANTHER" id="PTHR21716">
    <property type="entry name" value="TRANSMEMBRANE PROTEIN"/>
    <property type="match status" value="1"/>
</dbReference>
<dbReference type="InterPro" id="IPR002549">
    <property type="entry name" value="AI-2E-like"/>
</dbReference>
<feature type="transmembrane region" description="Helical" evidence="6">
    <location>
        <begin position="263"/>
        <end position="282"/>
    </location>
</feature>
<feature type="transmembrane region" description="Helical" evidence="6">
    <location>
        <begin position="234"/>
        <end position="257"/>
    </location>
</feature>
<reference evidence="7 8" key="1">
    <citation type="submission" date="2023-07" db="EMBL/GenBank/DDBJ databases">
        <title>Genomic Encyclopedia of Type Strains, Phase IV (KMG-IV): sequencing the most valuable type-strain genomes for metagenomic binning, comparative biology and taxonomic classification.</title>
        <authorList>
            <person name="Goeker M."/>
        </authorList>
    </citation>
    <scope>NUCLEOTIDE SEQUENCE [LARGE SCALE GENOMIC DNA]</scope>
    <source>
        <strain evidence="7 8">DSM 23837</strain>
    </source>
</reference>
<comment type="subcellular location">
    <subcellularLocation>
        <location evidence="1">Membrane</location>
        <topology evidence="1">Multi-pass membrane protein</topology>
    </subcellularLocation>
</comment>
<organism evidence="7 8">
    <name type="scientific">Bacillus chungangensis</name>
    <dbReference type="NCBI Taxonomy" id="587633"/>
    <lineage>
        <taxon>Bacteria</taxon>
        <taxon>Bacillati</taxon>
        <taxon>Bacillota</taxon>
        <taxon>Bacilli</taxon>
        <taxon>Bacillales</taxon>
        <taxon>Bacillaceae</taxon>
        <taxon>Bacillus</taxon>
    </lineage>
</organism>
<evidence type="ECO:0000313" key="8">
    <source>
        <dbReference type="Proteomes" id="UP001223586"/>
    </source>
</evidence>
<feature type="transmembrane region" description="Helical" evidence="6">
    <location>
        <begin position="166"/>
        <end position="187"/>
    </location>
</feature>
<evidence type="ECO:0000256" key="4">
    <source>
        <dbReference type="ARBA" id="ARBA00022989"/>
    </source>
</evidence>
<keyword evidence="4 6" id="KW-1133">Transmembrane helix</keyword>
<evidence type="ECO:0000256" key="2">
    <source>
        <dbReference type="ARBA" id="ARBA00009773"/>
    </source>
</evidence>
<protein>
    <submittedName>
        <fullName evidence="7">Sporulation integral membrane protein YtvI</fullName>
    </submittedName>
</protein>
<evidence type="ECO:0000313" key="7">
    <source>
        <dbReference type="EMBL" id="MDQ0176597.1"/>
    </source>
</evidence>
<dbReference type="Pfam" id="PF01594">
    <property type="entry name" value="AI-2E_transport"/>
    <property type="match status" value="1"/>
</dbReference>
<evidence type="ECO:0000256" key="3">
    <source>
        <dbReference type="ARBA" id="ARBA00022692"/>
    </source>
</evidence>
<dbReference type="PANTHER" id="PTHR21716:SF68">
    <property type="entry name" value="TRANSPORT PROTEIN YTVI-RELATED"/>
    <property type="match status" value="1"/>
</dbReference>
<accession>A0ABT9WUM0</accession>
<dbReference type="EMBL" id="JAUSTT010000014">
    <property type="protein sequence ID" value="MDQ0176597.1"/>
    <property type="molecule type" value="Genomic_DNA"/>
</dbReference>
<dbReference type="Proteomes" id="UP001223586">
    <property type="component" value="Unassembled WGS sequence"/>
</dbReference>
<comment type="caution">
    <text evidence="7">The sequence shown here is derived from an EMBL/GenBank/DDBJ whole genome shotgun (WGS) entry which is preliminary data.</text>
</comment>
<dbReference type="NCBIfam" id="TIGR02872">
    <property type="entry name" value="spore_ytvI"/>
    <property type="match status" value="1"/>
</dbReference>
<dbReference type="InterPro" id="IPR014227">
    <property type="entry name" value="YtvI-like"/>
</dbReference>
<sequence length="372" mass="41472">MRIFNAILVHRIFRALWVAFIIAAIIALFYYGFPIIYPFLIAWLLAYIMNPFVRFLEKKGRFPRGLAVLTALLFIVVIISLIIFVFTTKIISESSHIIELLQEKMAVWMNWLNDYFLSDSFQQLFLEISTVLDSLDVQSSLSQITSTIGSAGTTIVAYLFTFLKSIFLFFPKFAFNSIIIMVATFLISKQWNSIAAKLKSVIPNRIRSSICAVARDLQHAVFGYLKGHLILSSITAFVFFIGLLIIGAPYAFTIAIIGGIVDLIPVVGIPAIIVPWAAYAFFEGNNFLGTGLLILWPIILVTRHALEPKVYSSSIGLNPLMLLIFLFAGLKLFGVVGIFIGILALVALTTLQKAGVFRDVWSYIMTGKVASN</sequence>
<keyword evidence="8" id="KW-1185">Reference proteome</keyword>